<feature type="transmembrane region" description="Helical" evidence="4">
    <location>
        <begin position="16"/>
        <end position="33"/>
    </location>
</feature>
<dbReference type="AlphaFoldDB" id="A0A2V3PQ15"/>
<dbReference type="GO" id="GO:0030313">
    <property type="term" value="C:cell envelope"/>
    <property type="evidence" value="ECO:0007669"/>
    <property type="project" value="UniProtKB-SubCell"/>
</dbReference>
<dbReference type="Pfam" id="PF25967">
    <property type="entry name" value="RND-MFP_C"/>
    <property type="match status" value="1"/>
</dbReference>
<reference evidence="6 7" key="1">
    <citation type="submission" date="2018-03" db="EMBL/GenBank/DDBJ databases">
        <title>Genomic Encyclopedia of Archaeal and Bacterial Type Strains, Phase II (KMG-II): from individual species to whole genera.</title>
        <authorList>
            <person name="Goeker M."/>
        </authorList>
    </citation>
    <scope>NUCLEOTIDE SEQUENCE [LARGE SCALE GENOMIC DNA]</scope>
    <source>
        <strain evidence="6 7">DSM 100214</strain>
    </source>
</reference>
<comment type="caution">
    <text evidence="6">The sequence shown here is derived from an EMBL/GenBank/DDBJ whole genome shotgun (WGS) entry which is preliminary data.</text>
</comment>
<evidence type="ECO:0000256" key="2">
    <source>
        <dbReference type="ARBA" id="ARBA00023054"/>
    </source>
</evidence>
<dbReference type="Gene3D" id="2.40.420.20">
    <property type="match status" value="1"/>
</dbReference>
<proteinExistence type="predicted"/>
<keyword evidence="2 3" id="KW-0175">Coiled coil</keyword>
<sequence>MDIEIKKKHPVLKYKYYILAGTVIFFLVLYVFFSSLGATKLRYEKDNAQIAEIAEGKFLEYLDIEGIAQPKLTVKLNSSENGTVERIVAQEGSMLNKGDTILILSNPELVRTIQDERDDLEKQQISYKDKMLQMKQKSSELKRTTLKTVYELDRQSKQYSLDKEEYQIGIKSKAQLEVSSDDYNFNQKNTKLLLEELKNDSLMNLIQQDLMNNDLKREEKKYTNSRDRLDNLIVKAPVSGQLSFVSVIPGERVIAGNNIGEQKIIDDLKISTKVNEYYIDRIAVGLPASVIYQGKQYILKITKINPEIRDRLFEIDLVFVDEKPDNIRIGKSFRIQIELGQPEKALVVDKGNFYQNTGGQWVFKLNEQGNKAIKTNIVIGRQNPKQYEILDGLKTGDRIIISGYDNFGDAQELILK</sequence>
<dbReference type="Proteomes" id="UP000247973">
    <property type="component" value="Unassembled WGS sequence"/>
</dbReference>
<evidence type="ECO:0000313" key="7">
    <source>
        <dbReference type="Proteomes" id="UP000247973"/>
    </source>
</evidence>
<organism evidence="6 7">
    <name type="scientific">Dysgonomonas alginatilytica</name>
    <dbReference type="NCBI Taxonomy" id="1605892"/>
    <lineage>
        <taxon>Bacteria</taxon>
        <taxon>Pseudomonadati</taxon>
        <taxon>Bacteroidota</taxon>
        <taxon>Bacteroidia</taxon>
        <taxon>Bacteroidales</taxon>
        <taxon>Dysgonomonadaceae</taxon>
        <taxon>Dysgonomonas</taxon>
    </lineage>
</organism>
<dbReference type="InterPro" id="IPR050465">
    <property type="entry name" value="UPF0194_transport"/>
</dbReference>
<evidence type="ECO:0000256" key="3">
    <source>
        <dbReference type="SAM" id="Coils"/>
    </source>
</evidence>
<feature type="domain" description="Multidrug resistance protein MdtA-like C-terminal permuted SH3" evidence="5">
    <location>
        <begin position="356"/>
        <end position="405"/>
    </location>
</feature>
<keyword evidence="4" id="KW-1133">Transmembrane helix</keyword>
<evidence type="ECO:0000313" key="6">
    <source>
        <dbReference type="EMBL" id="PXV58874.1"/>
    </source>
</evidence>
<keyword evidence="4" id="KW-0812">Transmembrane</keyword>
<keyword evidence="7" id="KW-1185">Reference proteome</keyword>
<dbReference type="RefSeq" id="WP_110312508.1">
    <property type="nucleotide sequence ID" value="NZ_QICL01000042.1"/>
</dbReference>
<protein>
    <submittedName>
        <fullName evidence="6">RND family efflux transporter MFP subunit</fullName>
    </submittedName>
</protein>
<gene>
    <name evidence="6" type="ORF">CLV62_14221</name>
</gene>
<feature type="coiled-coil region" evidence="3">
    <location>
        <begin position="110"/>
        <end position="137"/>
    </location>
</feature>
<comment type="subcellular location">
    <subcellularLocation>
        <location evidence="1">Cell envelope</location>
    </subcellularLocation>
</comment>
<name>A0A2V3PQ15_9BACT</name>
<evidence type="ECO:0000256" key="1">
    <source>
        <dbReference type="ARBA" id="ARBA00004196"/>
    </source>
</evidence>
<dbReference type="EMBL" id="QICL01000042">
    <property type="protein sequence ID" value="PXV58874.1"/>
    <property type="molecule type" value="Genomic_DNA"/>
</dbReference>
<dbReference type="PANTHER" id="PTHR32347">
    <property type="entry name" value="EFFLUX SYSTEM COMPONENT YKNX-RELATED"/>
    <property type="match status" value="1"/>
</dbReference>
<accession>A0A2V3PQ15</accession>
<evidence type="ECO:0000256" key="4">
    <source>
        <dbReference type="SAM" id="Phobius"/>
    </source>
</evidence>
<dbReference type="OrthoDB" id="1957187at2"/>
<dbReference type="Gene3D" id="2.40.50.100">
    <property type="match status" value="1"/>
</dbReference>
<dbReference type="Gene3D" id="2.40.30.170">
    <property type="match status" value="1"/>
</dbReference>
<dbReference type="Gene3D" id="1.10.287.470">
    <property type="entry name" value="Helix hairpin bin"/>
    <property type="match status" value="1"/>
</dbReference>
<dbReference type="PANTHER" id="PTHR32347:SF23">
    <property type="entry name" value="BLL5650 PROTEIN"/>
    <property type="match status" value="1"/>
</dbReference>
<keyword evidence="4" id="KW-0472">Membrane</keyword>
<dbReference type="InterPro" id="IPR058627">
    <property type="entry name" value="MdtA-like_C"/>
</dbReference>
<evidence type="ECO:0000259" key="5">
    <source>
        <dbReference type="Pfam" id="PF25967"/>
    </source>
</evidence>